<evidence type="ECO:0000256" key="1">
    <source>
        <dbReference type="SAM" id="MobiDB-lite"/>
    </source>
</evidence>
<gene>
    <name evidence="2" type="ORF">D7V88_13435</name>
</gene>
<organism evidence="2 3">
    <name type="scientific">Corallococcus terminator</name>
    <dbReference type="NCBI Taxonomy" id="2316733"/>
    <lineage>
        <taxon>Bacteria</taxon>
        <taxon>Pseudomonadati</taxon>
        <taxon>Myxococcota</taxon>
        <taxon>Myxococcia</taxon>
        <taxon>Myxococcales</taxon>
        <taxon>Cystobacterineae</taxon>
        <taxon>Myxococcaceae</taxon>
        <taxon>Corallococcus</taxon>
    </lineage>
</organism>
<dbReference type="AlphaFoldDB" id="A0A3A8IZY3"/>
<dbReference type="RefSeq" id="WP_120541030.1">
    <property type="nucleotide sequence ID" value="NZ_RAVZ01000074.1"/>
</dbReference>
<dbReference type="EMBL" id="RAVZ01000074">
    <property type="protein sequence ID" value="RKG88962.1"/>
    <property type="molecule type" value="Genomic_DNA"/>
</dbReference>
<feature type="region of interest" description="Disordered" evidence="1">
    <location>
        <begin position="110"/>
        <end position="135"/>
    </location>
</feature>
<feature type="compositionally biased region" description="Basic and acidic residues" evidence="1">
    <location>
        <begin position="49"/>
        <end position="62"/>
    </location>
</feature>
<proteinExistence type="predicted"/>
<feature type="compositionally biased region" description="Basic and acidic residues" evidence="1">
    <location>
        <begin position="26"/>
        <end position="39"/>
    </location>
</feature>
<comment type="caution">
    <text evidence="2">The sequence shown here is derived from an EMBL/GenBank/DDBJ whole genome shotgun (WGS) entry which is preliminary data.</text>
</comment>
<sequence length="301" mass="31979">MSSLPKVMLCGGLLTGLFAAPPAEARFGKRSDSSEDSKPVHQASAIGTDDGKKAQKPDENENRAMAAPKTVSSTDDSYRSSASNDVAEVIVGAVFELVLRGLGEVIVTTGTHRDFQPDDPESPPPPPGSGRHAAPYSFRTGVLVAPLQGGPGVDFSLGWDIHRFGADLRVTRLDLARGGSESRSERTLGELHLTYSPLVNESVRVRAEVGVSTADLPQGLYVGPSFGMSLEACVLGPLDVEARMQVTPFPYRQVDLRSGLALHLGGFMLRGGIRGLYLDPSVSIGTRDRLFGPEFGVGFAF</sequence>
<reference evidence="3" key="1">
    <citation type="submission" date="2018-09" db="EMBL/GenBank/DDBJ databases">
        <authorList>
            <person name="Livingstone P.G."/>
            <person name="Whitworth D.E."/>
        </authorList>
    </citation>
    <scope>NUCLEOTIDE SEQUENCE [LARGE SCALE GENOMIC DNA]</scope>
    <source>
        <strain evidence="3">CA054A</strain>
    </source>
</reference>
<keyword evidence="3" id="KW-1185">Reference proteome</keyword>
<accession>A0A3A8IZY3</accession>
<name>A0A3A8IZY3_9BACT</name>
<evidence type="ECO:0000313" key="3">
    <source>
        <dbReference type="Proteomes" id="UP000268094"/>
    </source>
</evidence>
<feature type="region of interest" description="Disordered" evidence="1">
    <location>
        <begin position="26"/>
        <end position="79"/>
    </location>
</feature>
<dbReference type="OrthoDB" id="5518777at2"/>
<dbReference type="Proteomes" id="UP000268094">
    <property type="component" value="Unassembled WGS sequence"/>
</dbReference>
<protein>
    <submittedName>
        <fullName evidence="2">Uncharacterized protein</fullName>
    </submittedName>
</protein>
<evidence type="ECO:0000313" key="2">
    <source>
        <dbReference type="EMBL" id="RKG88962.1"/>
    </source>
</evidence>